<dbReference type="EMBL" id="CP003200">
    <property type="protein sequence ID" value="AEW63214.1"/>
    <property type="molecule type" value="Genomic_DNA"/>
</dbReference>
<dbReference type="STRING" id="1125630.KPHS_45160"/>
<sequence length="205" mass="23058">MAGKLEQANTRKSAQTWGLTDEEWQRYQALMNGRRGVFSPDLDPITALGIEARTAEERRRFAELSVQQDFKRVEAELAFQREVDAAWKRLYPHILPIGAGMGSAPAQPRSHGRLALFVKADCPPCDKTLTKLLASQKPFDIYLVGSEGQDAKVREWASRRHIPAERVKTRAITLNHDAGRWLKLGKGQMPVVLEQGENGWLPVAF</sequence>
<dbReference type="GeneID" id="11849569"/>
<proteinExistence type="predicted"/>
<keyword evidence="2" id="KW-1185">Reference proteome</keyword>
<organism evidence="1 2">
    <name type="scientific">Klebsiella pneumoniae subsp. pneumoniae (strain HS11286)</name>
    <dbReference type="NCBI Taxonomy" id="1125630"/>
    <lineage>
        <taxon>Bacteria</taxon>
        <taxon>Pseudomonadati</taxon>
        <taxon>Pseudomonadota</taxon>
        <taxon>Gammaproteobacteria</taxon>
        <taxon>Enterobacterales</taxon>
        <taxon>Enterobacteriaceae</taxon>
        <taxon>Klebsiella/Raoultella group</taxon>
        <taxon>Klebsiella</taxon>
        <taxon>Klebsiella pneumoniae complex</taxon>
    </lineage>
</organism>
<gene>
    <name evidence="1" type="ordered locus">KPHS_45160</name>
</gene>
<dbReference type="NCBIfam" id="TIGR03759">
    <property type="entry name" value="conj_TIGR03759"/>
    <property type="match status" value="1"/>
</dbReference>
<dbReference type="AlphaFoldDB" id="A0A0H3H312"/>
<dbReference type="Proteomes" id="UP000007841">
    <property type="component" value="Chromosome"/>
</dbReference>
<protein>
    <recommendedName>
        <fullName evidence="3">TIGR03759 family integrating conjugative element protein</fullName>
    </recommendedName>
</protein>
<evidence type="ECO:0008006" key="3">
    <source>
        <dbReference type="Google" id="ProtNLM"/>
    </source>
</evidence>
<dbReference type="PATRIC" id="fig|1125630.4.peg.4411"/>
<accession>A0A0H3H312</accession>
<dbReference type="RefSeq" id="YP_005228816.1">
    <property type="nucleotide sequence ID" value="NC_016845.1"/>
</dbReference>
<evidence type="ECO:0000313" key="1">
    <source>
        <dbReference type="EMBL" id="AEW63214.1"/>
    </source>
</evidence>
<dbReference type="InterPro" id="IPR022293">
    <property type="entry name" value="Integrating-conj_element"/>
</dbReference>
<dbReference type="HOGENOM" id="CLU_091013_0_1_6"/>
<dbReference type="KEGG" id="kpm:KPHS_45160"/>
<evidence type="ECO:0000313" key="2">
    <source>
        <dbReference type="Proteomes" id="UP000007841"/>
    </source>
</evidence>
<dbReference type="RefSeq" id="WP_004153005.1">
    <property type="nucleotide sequence ID" value="NC_016845.1"/>
</dbReference>
<name>A0A0H3H312_KLEPH</name>
<reference evidence="1 2" key="1">
    <citation type="journal article" date="2012" name="J. Bacteriol.">
        <title>Complete genome sequence of Klebsiella pneumoniae subsp. pneumoniae HS11286, a multidrug-resistant strain isolated from human sputum.</title>
        <authorList>
            <person name="Liu P."/>
            <person name="Li P."/>
            <person name="Jiang X."/>
            <person name="Bi D."/>
            <person name="Xie Y."/>
            <person name="Tai C."/>
            <person name="Deng Z."/>
            <person name="Rajakumar K."/>
            <person name="Ou H.Y."/>
        </authorList>
    </citation>
    <scope>NUCLEOTIDE SEQUENCE [LARGE SCALE GENOMIC DNA]</scope>
    <source>
        <strain evidence="1 2">HS11286</strain>
    </source>
</reference>